<dbReference type="Proteomes" id="UP000002748">
    <property type="component" value="Unassembled WGS sequence"/>
</dbReference>
<dbReference type="VEuPathDB" id="FungiDB:A1Q1_02952"/>
<dbReference type="RefSeq" id="XP_014179656.1">
    <property type="nucleotide sequence ID" value="XM_014324181.1"/>
</dbReference>
<dbReference type="HOGENOM" id="CLU_824356_0_0_1"/>
<accession>J5SXG9</accession>
<dbReference type="GeneID" id="25986465"/>
<sequence>MDDECDWESLGDVPLAFLEAYSYPAAVFTKRPSVPGAPYQAPEPIWWNEAWATITAEQRLTDCVNDGALAAFAEWLDSEGPGSFELCIEADGYPQSPLQLAQTPMPNATVVTSITTSMPPPIASPNLPTTSLPSRKSKHVLDDFSEFGPNLTHRSSKNPTPTPSRKRSPGLRTPKPPKSSATATQQGPNTEHVNGTPGDETESSSTPTNPMVARTGVPAAEPPDSEPATNGKAAKSRTEKRHQQGAAEKKPEIPRPKNHAPEDNFTRQELDIAMTGVAAEYHRLVDTTEWEKTRLGPYSEWSSALKSMMGICFASATQDSIWFRPMDSTDIDDIHVV</sequence>
<name>J5SXG9_TRIAS</name>
<protein>
    <submittedName>
        <fullName evidence="2">Uncharacterized protein</fullName>
    </submittedName>
</protein>
<evidence type="ECO:0000256" key="1">
    <source>
        <dbReference type="SAM" id="MobiDB-lite"/>
    </source>
</evidence>
<proteinExistence type="predicted"/>
<feature type="compositionally biased region" description="Basic and acidic residues" evidence="1">
    <location>
        <begin position="247"/>
        <end position="264"/>
    </location>
</feature>
<feature type="compositionally biased region" description="Polar residues" evidence="1">
    <location>
        <begin position="179"/>
        <end position="193"/>
    </location>
</feature>
<gene>
    <name evidence="2" type="ORF">A1Q1_02952</name>
</gene>
<evidence type="ECO:0000313" key="3">
    <source>
        <dbReference type="Proteomes" id="UP000002748"/>
    </source>
</evidence>
<reference evidence="2 3" key="1">
    <citation type="journal article" date="2012" name="Eukaryot. Cell">
        <title>Draft genome sequence of CBS 2479, the standard type strain of Trichosporon asahii.</title>
        <authorList>
            <person name="Yang R.Y."/>
            <person name="Li H.T."/>
            <person name="Zhu H."/>
            <person name="Zhou G.P."/>
            <person name="Wang M."/>
            <person name="Wang L."/>
        </authorList>
    </citation>
    <scope>NUCLEOTIDE SEQUENCE [LARGE SCALE GENOMIC DNA]</scope>
    <source>
        <strain evidence="3">ATCC 90039 / CBS 2479 / JCM 2466 / KCTC 7840 / NCYC 2677 / UAMH 7654</strain>
    </source>
</reference>
<dbReference type="AlphaFoldDB" id="J5SXG9"/>
<dbReference type="EMBL" id="ALBS01000215">
    <property type="protein sequence ID" value="EJT48036.1"/>
    <property type="molecule type" value="Genomic_DNA"/>
</dbReference>
<feature type="region of interest" description="Disordered" evidence="1">
    <location>
        <begin position="112"/>
        <end position="264"/>
    </location>
</feature>
<evidence type="ECO:0000313" key="2">
    <source>
        <dbReference type="EMBL" id="EJT48036.1"/>
    </source>
</evidence>
<organism evidence="2 3">
    <name type="scientific">Trichosporon asahii var. asahii (strain ATCC 90039 / CBS 2479 / JCM 2466 / KCTC 7840 / NBRC 103889/ NCYC 2677 / UAMH 7654)</name>
    <name type="common">Yeast</name>
    <dbReference type="NCBI Taxonomy" id="1186058"/>
    <lineage>
        <taxon>Eukaryota</taxon>
        <taxon>Fungi</taxon>
        <taxon>Dikarya</taxon>
        <taxon>Basidiomycota</taxon>
        <taxon>Agaricomycotina</taxon>
        <taxon>Tremellomycetes</taxon>
        <taxon>Trichosporonales</taxon>
        <taxon>Trichosporonaceae</taxon>
        <taxon>Trichosporon</taxon>
    </lineage>
</organism>
<comment type="caution">
    <text evidence="2">The sequence shown here is derived from an EMBL/GenBank/DDBJ whole genome shotgun (WGS) entry which is preliminary data.</text>
</comment>
<dbReference type="KEGG" id="tasa:A1Q1_02952"/>